<dbReference type="InParanoid" id="D7FJ25"/>
<evidence type="ECO:0000256" key="1">
    <source>
        <dbReference type="SAM" id="MobiDB-lite"/>
    </source>
</evidence>
<gene>
    <name evidence="2" type="ORF">Esi_0125_0076</name>
</gene>
<dbReference type="OrthoDB" id="10424898at2759"/>
<reference evidence="2 3" key="1">
    <citation type="journal article" date="2010" name="Nature">
        <title>The Ectocarpus genome and the independent evolution of multicellularity in brown algae.</title>
        <authorList>
            <person name="Cock J.M."/>
            <person name="Sterck L."/>
            <person name="Rouze P."/>
            <person name="Scornet D."/>
            <person name="Allen A.E."/>
            <person name="Amoutzias G."/>
            <person name="Anthouard V."/>
            <person name="Artiguenave F."/>
            <person name="Aury J.M."/>
            <person name="Badger J.H."/>
            <person name="Beszteri B."/>
            <person name="Billiau K."/>
            <person name="Bonnet E."/>
            <person name="Bothwell J.H."/>
            <person name="Bowler C."/>
            <person name="Boyen C."/>
            <person name="Brownlee C."/>
            <person name="Carrano C.J."/>
            <person name="Charrier B."/>
            <person name="Cho G.Y."/>
            <person name="Coelho S.M."/>
            <person name="Collen J."/>
            <person name="Corre E."/>
            <person name="Da Silva C."/>
            <person name="Delage L."/>
            <person name="Delaroque N."/>
            <person name="Dittami S.M."/>
            <person name="Doulbeau S."/>
            <person name="Elias M."/>
            <person name="Farnham G."/>
            <person name="Gachon C.M."/>
            <person name="Gschloessl B."/>
            <person name="Heesch S."/>
            <person name="Jabbari K."/>
            <person name="Jubin C."/>
            <person name="Kawai H."/>
            <person name="Kimura K."/>
            <person name="Kloareg B."/>
            <person name="Kupper F.C."/>
            <person name="Lang D."/>
            <person name="Le Bail A."/>
            <person name="Leblanc C."/>
            <person name="Lerouge P."/>
            <person name="Lohr M."/>
            <person name="Lopez P.J."/>
            <person name="Martens C."/>
            <person name="Maumus F."/>
            <person name="Michel G."/>
            <person name="Miranda-Saavedra D."/>
            <person name="Morales J."/>
            <person name="Moreau H."/>
            <person name="Motomura T."/>
            <person name="Nagasato C."/>
            <person name="Napoli C.A."/>
            <person name="Nelson D.R."/>
            <person name="Nyvall-Collen P."/>
            <person name="Peters A.F."/>
            <person name="Pommier C."/>
            <person name="Potin P."/>
            <person name="Poulain J."/>
            <person name="Quesneville H."/>
            <person name="Read B."/>
            <person name="Rensing S.A."/>
            <person name="Ritter A."/>
            <person name="Rousvoal S."/>
            <person name="Samanta M."/>
            <person name="Samson G."/>
            <person name="Schroeder D.C."/>
            <person name="Segurens B."/>
            <person name="Strittmatter M."/>
            <person name="Tonon T."/>
            <person name="Tregear J.W."/>
            <person name="Valentin K."/>
            <person name="von Dassow P."/>
            <person name="Yamagishi T."/>
            <person name="Van de Peer Y."/>
            <person name="Wincker P."/>
        </authorList>
    </citation>
    <scope>NUCLEOTIDE SEQUENCE [LARGE SCALE GENOMIC DNA]</scope>
    <source>
        <strain evidence="3">Ec32 / CCAP1310/4</strain>
    </source>
</reference>
<name>D7FJ25_ECTSI</name>
<dbReference type="AlphaFoldDB" id="D7FJ25"/>
<proteinExistence type="predicted"/>
<accession>D7FJ25</accession>
<protein>
    <submittedName>
        <fullName evidence="2">Uncharacterized protein</fullName>
    </submittedName>
</protein>
<feature type="region of interest" description="Disordered" evidence="1">
    <location>
        <begin position="1"/>
        <end position="44"/>
    </location>
</feature>
<dbReference type="Proteomes" id="UP000002630">
    <property type="component" value="Linkage Group LG18"/>
</dbReference>
<evidence type="ECO:0000313" key="2">
    <source>
        <dbReference type="EMBL" id="CBJ49064.1"/>
    </source>
</evidence>
<feature type="compositionally biased region" description="Acidic residues" evidence="1">
    <location>
        <begin position="1"/>
        <end position="10"/>
    </location>
</feature>
<organism evidence="2 3">
    <name type="scientific">Ectocarpus siliculosus</name>
    <name type="common">Brown alga</name>
    <name type="synonym">Conferva siliculosa</name>
    <dbReference type="NCBI Taxonomy" id="2880"/>
    <lineage>
        <taxon>Eukaryota</taxon>
        <taxon>Sar</taxon>
        <taxon>Stramenopiles</taxon>
        <taxon>Ochrophyta</taxon>
        <taxon>PX clade</taxon>
        <taxon>Phaeophyceae</taxon>
        <taxon>Ectocarpales</taxon>
        <taxon>Ectocarpaceae</taxon>
        <taxon>Ectocarpus</taxon>
    </lineage>
</organism>
<evidence type="ECO:0000313" key="3">
    <source>
        <dbReference type="Proteomes" id="UP000002630"/>
    </source>
</evidence>
<dbReference type="EMBL" id="FN649743">
    <property type="protein sequence ID" value="CBJ49064.1"/>
    <property type="molecule type" value="Genomic_DNA"/>
</dbReference>
<dbReference type="EMBL" id="FN647904">
    <property type="protein sequence ID" value="CBJ49064.1"/>
    <property type="molecule type" value="Genomic_DNA"/>
</dbReference>
<sequence length="149" mass="16305">MSDTDDDFDMPDSTLFSRPGSKGKDKASSTQNKKKSTPSFMSGLDALVAESTLNAERSEKISEIMNLAEDILEKDLLKTEQQKARTDAAEAKDKADHKAIMEDTSIRIPGVIRVFRQPEEQGPPDLRFEPPQPEGELSVLAEAVKLAGG</sequence>
<keyword evidence="3" id="KW-1185">Reference proteome</keyword>